<name>A0A397TQW6_9GLOM</name>
<comment type="caution">
    <text evidence="2">The sequence shown here is derived from an EMBL/GenBank/DDBJ whole genome shotgun (WGS) entry which is preliminary data.</text>
</comment>
<sequence length="100" mass="11533">MAVNEANPSELEALRQHVTELKAKNVELKALRQYATELEAEIAELKAKKAEFEAKKVKFLKSTKKNYIEFEDYIVKLKYFSSQNPDNLESIEALILDIKT</sequence>
<keyword evidence="1" id="KW-0175">Coiled coil</keyword>
<dbReference type="EMBL" id="QKYT01000011">
    <property type="protein sequence ID" value="RIA98847.1"/>
    <property type="molecule type" value="Genomic_DNA"/>
</dbReference>
<dbReference type="AlphaFoldDB" id="A0A397TQW6"/>
<protein>
    <submittedName>
        <fullName evidence="2">Uncharacterized protein</fullName>
    </submittedName>
</protein>
<organism evidence="2 3">
    <name type="scientific">Glomus cerebriforme</name>
    <dbReference type="NCBI Taxonomy" id="658196"/>
    <lineage>
        <taxon>Eukaryota</taxon>
        <taxon>Fungi</taxon>
        <taxon>Fungi incertae sedis</taxon>
        <taxon>Mucoromycota</taxon>
        <taxon>Glomeromycotina</taxon>
        <taxon>Glomeromycetes</taxon>
        <taxon>Glomerales</taxon>
        <taxon>Glomeraceae</taxon>
        <taxon>Glomus</taxon>
    </lineage>
</organism>
<evidence type="ECO:0000313" key="2">
    <source>
        <dbReference type="EMBL" id="RIA98847.1"/>
    </source>
</evidence>
<feature type="coiled-coil region" evidence="1">
    <location>
        <begin position="11"/>
        <end position="55"/>
    </location>
</feature>
<accession>A0A397TQW6</accession>
<dbReference type="Proteomes" id="UP000265703">
    <property type="component" value="Unassembled WGS sequence"/>
</dbReference>
<keyword evidence="3" id="KW-1185">Reference proteome</keyword>
<evidence type="ECO:0000313" key="3">
    <source>
        <dbReference type="Proteomes" id="UP000265703"/>
    </source>
</evidence>
<evidence type="ECO:0000256" key="1">
    <source>
        <dbReference type="SAM" id="Coils"/>
    </source>
</evidence>
<dbReference type="OrthoDB" id="10542051at2759"/>
<proteinExistence type="predicted"/>
<reference evidence="2 3" key="1">
    <citation type="submission" date="2018-06" db="EMBL/GenBank/DDBJ databases">
        <title>Comparative genomics reveals the genomic features of Rhizophagus irregularis, R. cerebriforme, R. diaphanum and Gigaspora rosea, and their symbiotic lifestyle signature.</title>
        <authorList>
            <person name="Morin E."/>
            <person name="San Clemente H."/>
            <person name="Chen E.C.H."/>
            <person name="De La Providencia I."/>
            <person name="Hainaut M."/>
            <person name="Kuo A."/>
            <person name="Kohler A."/>
            <person name="Murat C."/>
            <person name="Tang N."/>
            <person name="Roy S."/>
            <person name="Loubradou J."/>
            <person name="Henrissat B."/>
            <person name="Grigoriev I.V."/>
            <person name="Corradi N."/>
            <person name="Roux C."/>
            <person name="Martin F.M."/>
        </authorList>
    </citation>
    <scope>NUCLEOTIDE SEQUENCE [LARGE SCALE GENOMIC DNA]</scope>
    <source>
        <strain evidence="2 3">DAOM 227022</strain>
    </source>
</reference>
<gene>
    <name evidence="2" type="ORF">C1645_731406</name>
</gene>